<proteinExistence type="predicted"/>
<sequence>MMRRDPVASVVSERIPVSSPRANGQITVTLAASVLASSNSLALALPIQQSSKGNSGGRDGGGREDCWNEGTTAVVIHLWDLDELRFQKNLNLRKYSYFFNP</sequence>
<dbReference type="Proteomes" id="UP000291084">
    <property type="component" value="Chromosome 2"/>
</dbReference>
<gene>
    <name evidence="1" type="primary">Vigan.02G109000</name>
    <name evidence="1" type="ORF">VIGAN_02109000</name>
</gene>
<name>A0A0S3RD08_PHAAN</name>
<accession>A0A0S3RD08</accession>
<keyword evidence="2" id="KW-1185">Reference proteome</keyword>
<evidence type="ECO:0000313" key="2">
    <source>
        <dbReference type="Proteomes" id="UP000291084"/>
    </source>
</evidence>
<dbReference type="AlphaFoldDB" id="A0A0S3RD08"/>
<evidence type="ECO:0000313" key="1">
    <source>
        <dbReference type="EMBL" id="BAT78416.1"/>
    </source>
</evidence>
<dbReference type="EMBL" id="AP015035">
    <property type="protein sequence ID" value="BAT78416.1"/>
    <property type="molecule type" value="Genomic_DNA"/>
</dbReference>
<reference evidence="1 2" key="1">
    <citation type="journal article" date="2015" name="Sci. Rep.">
        <title>The power of single molecule real-time sequencing technology in the de novo assembly of a eukaryotic genome.</title>
        <authorList>
            <person name="Sakai H."/>
            <person name="Naito K."/>
            <person name="Ogiso-Tanaka E."/>
            <person name="Takahashi Y."/>
            <person name="Iseki K."/>
            <person name="Muto C."/>
            <person name="Satou K."/>
            <person name="Teruya K."/>
            <person name="Shiroma A."/>
            <person name="Shimoji M."/>
            <person name="Hirano T."/>
            <person name="Itoh T."/>
            <person name="Kaga A."/>
            <person name="Tomooka N."/>
        </authorList>
    </citation>
    <scope>NUCLEOTIDE SEQUENCE [LARGE SCALE GENOMIC DNA]</scope>
    <source>
        <strain evidence="2">cv. Shumari</strain>
    </source>
</reference>
<organism evidence="1 2">
    <name type="scientific">Vigna angularis var. angularis</name>
    <dbReference type="NCBI Taxonomy" id="157739"/>
    <lineage>
        <taxon>Eukaryota</taxon>
        <taxon>Viridiplantae</taxon>
        <taxon>Streptophyta</taxon>
        <taxon>Embryophyta</taxon>
        <taxon>Tracheophyta</taxon>
        <taxon>Spermatophyta</taxon>
        <taxon>Magnoliopsida</taxon>
        <taxon>eudicotyledons</taxon>
        <taxon>Gunneridae</taxon>
        <taxon>Pentapetalae</taxon>
        <taxon>rosids</taxon>
        <taxon>fabids</taxon>
        <taxon>Fabales</taxon>
        <taxon>Fabaceae</taxon>
        <taxon>Papilionoideae</taxon>
        <taxon>50 kb inversion clade</taxon>
        <taxon>NPAAA clade</taxon>
        <taxon>indigoferoid/millettioid clade</taxon>
        <taxon>Phaseoleae</taxon>
        <taxon>Vigna</taxon>
    </lineage>
</organism>
<protein>
    <submittedName>
        <fullName evidence="1">Uncharacterized protein</fullName>
    </submittedName>
</protein>